<name>A0A261SAT4_9BORD</name>
<dbReference type="NCBIfam" id="TIGR01726">
    <property type="entry name" value="HEQRo_perm_3TM"/>
    <property type="match status" value="1"/>
</dbReference>
<protein>
    <submittedName>
        <fullName evidence="11">Ectoine/hydroxyectoine ABC transporter permease subunit EhuD</fullName>
    </submittedName>
</protein>
<keyword evidence="5 9" id="KW-0812">Transmembrane</keyword>
<keyword evidence="12" id="KW-1185">Reference proteome</keyword>
<comment type="subcellular location">
    <subcellularLocation>
        <location evidence="1">Cell inner membrane</location>
        <topology evidence="1">Multi-pass membrane protein</topology>
    </subcellularLocation>
    <subcellularLocation>
        <location evidence="9">Cell membrane</location>
        <topology evidence="9">Multi-pass membrane protein</topology>
    </subcellularLocation>
</comment>
<dbReference type="SUPFAM" id="SSF161098">
    <property type="entry name" value="MetI-like"/>
    <property type="match status" value="1"/>
</dbReference>
<evidence type="ECO:0000256" key="7">
    <source>
        <dbReference type="ARBA" id="ARBA00022989"/>
    </source>
</evidence>
<dbReference type="GO" id="GO:0043190">
    <property type="term" value="C:ATP-binding cassette (ABC) transporter complex"/>
    <property type="evidence" value="ECO:0007669"/>
    <property type="project" value="InterPro"/>
</dbReference>
<dbReference type="NCBIfam" id="TIGR03003">
    <property type="entry name" value="ectoine_ehuD"/>
    <property type="match status" value="1"/>
</dbReference>
<evidence type="ECO:0000256" key="1">
    <source>
        <dbReference type="ARBA" id="ARBA00004429"/>
    </source>
</evidence>
<evidence type="ECO:0000256" key="6">
    <source>
        <dbReference type="ARBA" id="ARBA00022970"/>
    </source>
</evidence>
<keyword evidence="8 9" id="KW-0472">Membrane</keyword>
<comment type="caution">
    <text evidence="11">The sequence shown here is derived from an EMBL/GenBank/DDBJ whole genome shotgun (WGS) entry which is preliminary data.</text>
</comment>
<reference evidence="12" key="1">
    <citation type="submission" date="2017-05" db="EMBL/GenBank/DDBJ databases">
        <title>Complete and WGS of Bordetella genogroups.</title>
        <authorList>
            <person name="Spilker T."/>
            <person name="Lipuma J."/>
        </authorList>
    </citation>
    <scope>NUCLEOTIDE SEQUENCE [LARGE SCALE GENOMIC DNA]</scope>
    <source>
        <strain evidence="12">AU16122</strain>
    </source>
</reference>
<dbReference type="PANTHER" id="PTHR30614:SF0">
    <property type="entry name" value="L-CYSTINE TRANSPORT SYSTEM PERMEASE PROTEIN TCYL"/>
    <property type="match status" value="1"/>
</dbReference>
<evidence type="ECO:0000256" key="8">
    <source>
        <dbReference type="ARBA" id="ARBA00023136"/>
    </source>
</evidence>
<keyword evidence="3 9" id="KW-0813">Transport</keyword>
<dbReference type="AlphaFoldDB" id="A0A261SAT4"/>
<evidence type="ECO:0000259" key="10">
    <source>
        <dbReference type="PROSITE" id="PS50928"/>
    </source>
</evidence>
<dbReference type="CDD" id="cd06261">
    <property type="entry name" value="TM_PBP2"/>
    <property type="match status" value="1"/>
</dbReference>
<dbReference type="Gene3D" id="1.10.3720.10">
    <property type="entry name" value="MetI-like"/>
    <property type="match status" value="1"/>
</dbReference>
<feature type="domain" description="ABC transmembrane type-1" evidence="10">
    <location>
        <begin position="22"/>
        <end position="214"/>
    </location>
</feature>
<gene>
    <name evidence="11" type="ORF">CAL29_11050</name>
</gene>
<dbReference type="Pfam" id="PF00528">
    <property type="entry name" value="BPD_transp_1"/>
    <property type="match status" value="1"/>
</dbReference>
<evidence type="ECO:0000256" key="3">
    <source>
        <dbReference type="ARBA" id="ARBA00022448"/>
    </source>
</evidence>
<keyword evidence="4" id="KW-1003">Cell membrane</keyword>
<evidence type="ECO:0000313" key="11">
    <source>
        <dbReference type="EMBL" id="OZI34087.1"/>
    </source>
</evidence>
<accession>A0A261SAT4</accession>
<dbReference type="GO" id="GO:0006865">
    <property type="term" value="P:amino acid transport"/>
    <property type="evidence" value="ECO:0007669"/>
    <property type="project" value="UniProtKB-KW"/>
</dbReference>
<organism evidence="11 12">
    <name type="scientific">Bordetella genomosp. 10</name>
    <dbReference type="NCBI Taxonomy" id="1416804"/>
    <lineage>
        <taxon>Bacteria</taxon>
        <taxon>Pseudomonadati</taxon>
        <taxon>Pseudomonadota</taxon>
        <taxon>Betaproteobacteria</taxon>
        <taxon>Burkholderiales</taxon>
        <taxon>Alcaligenaceae</taxon>
        <taxon>Bordetella</taxon>
    </lineage>
</organism>
<dbReference type="PANTHER" id="PTHR30614">
    <property type="entry name" value="MEMBRANE COMPONENT OF AMINO ACID ABC TRANSPORTER"/>
    <property type="match status" value="1"/>
</dbReference>
<evidence type="ECO:0000256" key="9">
    <source>
        <dbReference type="RuleBase" id="RU363032"/>
    </source>
</evidence>
<dbReference type="Proteomes" id="UP000216020">
    <property type="component" value="Unassembled WGS sequence"/>
</dbReference>
<feature type="transmembrane region" description="Helical" evidence="9">
    <location>
        <begin position="25"/>
        <end position="50"/>
    </location>
</feature>
<keyword evidence="7 9" id="KW-1133">Transmembrane helix</keyword>
<evidence type="ECO:0000256" key="5">
    <source>
        <dbReference type="ARBA" id="ARBA00022692"/>
    </source>
</evidence>
<proteinExistence type="inferred from homology"/>
<dbReference type="InterPro" id="IPR014341">
    <property type="entry name" value="Ectoine_EhuD"/>
</dbReference>
<dbReference type="InterPro" id="IPR035906">
    <property type="entry name" value="MetI-like_sf"/>
</dbReference>
<feature type="transmembrane region" description="Helical" evidence="9">
    <location>
        <begin position="196"/>
        <end position="217"/>
    </location>
</feature>
<dbReference type="OrthoDB" id="7026155at2"/>
<sequence>MNAAAASVRFDWRYAWDILPQLGSALLVTLAATVLGMLIAIVLGLALAVWRRSPIRALSLPAALLIEFVRSTPLLVQMYFLFYALPLTGASLSPFATGVLALGLHYAAYCAEVYRAGLESVPRGQGEAALALNMSAWRTLTRIVLPQALPPIVPALGNYLIAMLKDTPMLSAITVIELLQQSKMTGAATFRYTEPLTLVGVIFLALSLLAARAVAWLERRLAARGNRAAAPSSSVPGAQA</sequence>
<evidence type="ECO:0000256" key="2">
    <source>
        <dbReference type="ARBA" id="ARBA00010072"/>
    </source>
</evidence>
<dbReference type="PROSITE" id="PS50928">
    <property type="entry name" value="ABC_TM1"/>
    <property type="match status" value="1"/>
</dbReference>
<dbReference type="InterPro" id="IPR000515">
    <property type="entry name" value="MetI-like"/>
</dbReference>
<dbReference type="RefSeq" id="WP_094853089.1">
    <property type="nucleotide sequence ID" value="NZ_NEVM01000002.1"/>
</dbReference>
<dbReference type="GO" id="GO:0022857">
    <property type="term" value="F:transmembrane transporter activity"/>
    <property type="evidence" value="ECO:0007669"/>
    <property type="project" value="InterPro"/>
</dbReference>
<evidence type="ECO:0000313" key="12">
    <source>
        <dbReference type="Proteomes" id="UP000216020"/>
    </source>
</evidence>
<dbReference type="InterPro" id="IPR010065">
    <property type="entry name" value="AA_ABC_transptr_permease_3TM"/>
</dbReference>
<dbReference type="InterPro" id="IPR043429">
    <property type="entry name" value="ArtM/GltK/GlnP/TcyL/YhdX-like"/>
</dbReference>
<keyword evidence="6" id="KW-0029">Amino-acid transport</keyword>
<dbReference type="EMBL" id="NEVM01000002">
    <property type="protein sequence ID" value="OZI34087.1"/>
    <property type="molecule type" value="Genomic_DNA"/>
</dbReference>
<comment type="similarity">
    <text evidence="2">Belongs to the binding-protein-dependent transport system permease family. HisMQ subfamily.</text>
</comment>
<evidence type="ECO:0000256" key="4">
    <source>
        <dbReference type="ARBA" id="ARBA00022475"/>
    </source>
</evidence>